<keyword evidence="2" id="KW-1185">Reference proteome</keyword>
<protein>
    <submittedName>
        <fullName evidence="1">Uncharacterized protein</fullName>
    </submittedName>
</protein>
<organism evidence="1 2">
    <name type="scientific">Paxillus rubicundulus Ve08.2h10</name>
    <dbReference type="NCBI Taxonomy" id="930991"/>
    <lineage>
        <taxon>Eukaryota</taxon>
        <taxon>Fungi</taxon>
        <taxon>Dikarya</taxon>
        <taxon>Basidiomycota</taxon>
        <taxon>Agaricomycotina</taxon>
        <taxon>Agaricomycetes</taxon>
        <taxon>Agaricomycetidae</taxon>
        <taxon>Boletales</taxon>
        <taxon>Paxilineae</taxon>
        <taxon>Paxillaceae</taxon>
        <taxon>Paxillus</taxon>
    </lineage>
</organism>
<evidence type="ECO:0000313" key="1">
    <source>
        <dbReference type="EMBL" id="KIK99743.1"/>
    </source>
</evidence>
<dbReference type="InParanoid" id="A0A0D0DWH8"/>
<accession>A0A0D0DWH8</accession>
<evidence type="ECO:0000313" key="2">
    <source>
        <dbReference type="Proteomes" id="UP000054538"/>
    </source>
</evidence>
<sequence length="53" mass="5951">MSESPTLSHPMPFTPAVVLDWHSYMCWCDSPRLAPPMMGLSLIIHPPIEISET</sequence>
<dbReference type="HOGENOM" id="CLU_3074317_0_0_1"/>
<proteinExistence type="predicted"/>
<gene>
    <name evidence="1" type="ORF">PAXRUDRAFT_822426</name>
</gene>
<feature type="non-terminal residue" evidence="1">
    <location>
        <position position="53"/>
    </location>
</feature>
<dbReference type="EMBL" id="KN824851">
    <property type="protein sequence ID" value="KIK99743.1"/>
    <property type="molecule type" value="Genomic_DNA"/>
</dbReference>
<reference evidence="1 2" key="1">
    <citation type="submission" date="2014-04" db="EMBL/GenBank/DDBJ databases">
        <authorList>
            <consortium name="DOE Joint Genome Institute"/>
            <person name="Kuo A."/>
            <person name="Kohler A."/>
            <person name="Jargeat P."/>
            <person name="Nagy L.G."/>
            <person name="Floudas D."/>
            <person name="Copeland A."/>
            <person name="Barry K.W."/>
            <person name="Cichocki N."/>
            <person name="Veneault-Fourrey C."/>
            <person name="LaButti K."/>
            <person name="Lindquist E.A."/>
            <person name="Lipzen A."/>
            <person name="Lundell T."/>
            <person name="Morin E."/>
            <person name="Murat C."/>
            <person name="Sun H."/>
            <person name="Tunlid A."/>
            <person name="Henrissat B."/>
            <person name="Grigoriev I.V."/>
            <person name="Hibbett D.S."/>
            <person name="Martin F."/>
            <person name="Nordberg H.P."/>
            <person name="Cantor M.N."/>
            <person name="Hua S.X."/>
        </authorList>
    </citation>
    <scope>NUCLEOTIDE SEQUENCE [LARGE SCALE GENOMIC DNA]</scope>
    <source>
        <strain evidence="1 2">Ve08.2h10</strain>
    </source>
</reference>
<dbReference type="AlphaFoldDB" id="A0A0D0DWH8"/>
<reference evidence="2" key="2">
    <citation type="submission" date="2015-01" db="EMBL/GenBank/DDBJ databases">
        <title>Evolutionary Origins and Diversification of the Mycorrhizal Mutualists.</title>
        <authorList>
            <consortium name="DOE Joint Genome Institute"/>
            <consortium name="Mycorrhizal Genomics Consortium"/>
            <person name="Kohler A."/>
            <person name="Kuo A."/>
            <person name="Nagy L.G."/>
            <person name="Floudas D."/>
            <person name="Copeland A."/>
            <person name="Barry K.W."/>
            <person name="Cichocki N."/>
            <person name="Veneault-Fourrey C."/>
            <person name="LaButti K."/>
            <person name="Lindquist E.A."/>
            <person name="Lipzen A."/>
            <person name="Lundell T."/>
            <person name="Morin E."/>
            <person name="Murat C."/>
            <person name="Riley R."/>
            <person name="Ohm R."/>
            <person name="Sun H."/>
            <person name="Tunlid A."/>
            <person name="Henrissat B."/>
            <person name="Grigoriev I.V."/>
            <person name="Hibbett D.S."/>
            <person name="Martin F."/>
        </authorList>
    </citation>
    <scope>NUCLEOTIDE SEQUENCE [LARGE SCALE GENOMIC DNA]</scope>
    <source>
        <strain evidence="2">Ve08.2h10</strain>
    </source>
</reference>
<dbReference type="Proteomes" id="UP000054538">
    <property type="component" value="Unassembled WGS sequence"/>
</dbReference>
<name>A0A0D0DWH8_9AGAM</name>